<dbReference type="VEuPathDB" id="FungiDB:H257_17398"/>
<protein>
    <recommendedName>
        <fullName evidence="1">DUF7164 domain-containing protein</fullName>
    </recommendedName>
</protein>
<dbReference type="InterPro" id="IPR055588">
    <property type="entry name" value="DUF7164"/>
</dbReference>
<reference evidence="2 3" key="1">
    <citation type="submission" date="2018-08" db="EMBL/GenBank/DDBJ databases">
        <title>Aphanomyces genome sequencing and annotation.</title>
        <authorList>
            <person name="Minardi D."/>
            <person name="Oidtmann B."/>
            <person name="Van Der Giezen M."/>
            <person name="Studholme D.J."/>
        </authorList>
    </citation>
    <scope>NUCLEOTIDE SEQUENCE [LARGE SCALE GENOMIC DNA]</scope>
    <source>
        <strain evidence="2 3">197901</strain>
    </source>
</reference>
<accession>A0A397EXD2</accession>
<dbReference type="EMBL" id="QUTE01012183">
    <property type="protein sequence ID" value="RHZ07814.1"/>
    <property type="molecule type" value="Genomic_DNA"/>
</dbReference>
<organism evidence="2 3">
    <name type="scientific">Aphanomyces astaci</name>
    <name type="common">Crayfish plague agent</name>
    <dbReference type="NCBI Taxonomy" id="112090"/>
    <lineage>
        <taxon>Eukaryota</taxon>
        <taxon>Sar</taxon>
        <taxon>Stramenopiles</taxon>
        <taxon>Oomycota</taxon>
        <taxon>Saprolegniomycetes</taxon>
        <taxon>Saprolegniales</taxon>
        <taxon>Verrucalvaceae</taxon>
        <taxon>Aphanomyces</taxon>
    </lineage>
</organism>
<dbReference type="PROSITE" id="PS51257">
    <property type="entry name" value="PROKAR_LIPOPROTEIN"/>
    <property type="match status" value="1"/>
</dbReference>
<gene>
    <name evidence="2" type="ORF">DYB31_010002</name>
</gene>
<dbReference type="VEuPathDB" id="FungiDB:H257_05183"/>
<feature type="domain" description="DUF7164" evidence="1">
    <location>
        <begin position="366"/>
        <end position="566"/>
    </location>
</feature>
<feature type="domain" description="DUF7164" evidence="1">
    <location>
        <begin position="681"/>
        <end position="983"/>
    </location>
</feature>
<evidence type="ECO:0000313" key="3">
    <source>
        <dbReference type="Proteomes" id="UP000266196"/>
    </source>
</evidence>
<evidence type="ECO:0000313" key="2">
    <source>
        <dbReference type="EMBL" id="RHZ07814.1"/>
    </source>
</evidence>
<feature type="domain" description="DUF7164" evidence="1">
    <location>
        <begin position="1002"/>
        <end position="1262"/>
    </location>
</feature>
<dbReference type="Pfam" id="PF23741">
    <property type="entry name" value="DUF7164"/>
    <property type="match status" value="7"/>
</dbReference>
<sequence>MMQPIRLPRWHQRSLFFVAATLIACCFIFQVIYSSHALENLHVPSVRREAAFVRAIVVHLPRDRDDDAVDEFRWLHASWKDMVQHQPSTWRTDLVVVPDGAALAGGDGILPSDLKCTASSRVNRLKPSQCFVLPSTHSATDVAFTVDFDVVHSFQAMTTADLSVYDWVLITHPNAIIGPAFAGWKPTVLTVGSGLSDAPFSNSVLHAMKSIGQDLGLTSFEPTKHTFGLSWYGPTSDVQECGKLMLELLEHLHQHLERGALNEASDWHRALPEVAASIALPECTQFNVAFQPSMLDVPVLRLDAVSRHAVLIPSPMFTTLVYEKATTSLLQNDHSTIGFALAIARSSTPAVNPLLLQNELTTALNQSSFVRAIVVSFRLATNRTGHVELRGLHRSWQIMLRDQPPAWRTDLVVFADTPSRLFDQLKCSSSFVRQAGDDTPSRCIAVIVANSPDSAQSDVGGILATLAMHPPVLASYEWLLRSDLDTFVAPRFAMWKPSQFSVSRPIVPYCVPGTFTCANLARVASEMGFQVPVKRQAYGSTWYGPSKMVQTCAKVAMRVIDHLTNVGSPSLDNRQGHLDAQRTNLPLYAGHVALQQCTTLPVQRQRPDVLEVSTSSSRPLDSMVHLKAGTDEHGLSLFHAAKLHGDVGDTAIAKDFAAKIAWEAAKDVTDDSIQRAVHESFVRAAVVYLPGDNTKFQAEMRWLHASWVDMVQHQPAKWRTDIVVFTDGDLPLWTDLNCTTTIRTGSDEPNRCVLVPGYKKVKSSSFDYGFADSINVVAIANEATKPYDWILRTDIDTFFTPAFATWKPLKFTVGSVGGYCFDGYDTCDRLAGIATKLKLQVSPVEDIGSTWYGPRQMVQDCGKLSMKVIDHLHLHEFNATEKSDEYAKVRVAGWPRWHYGVLTMYSGHLAIPSCTNSTGFDKLDAMLDYPTYSNDIVANHAHLHARQNYESFSKFDFQKGEYDHIDPETLDRSIVSQHATYMALTSQYAQVPASSNQSDSFVRAAVVFAPEGSGEAGFRWFHLSWQTMALKEPALWRTDLVVFATEEWPYFCELNCTSVPRRDRVEPNRCIVVSSYKSVMTSDFAFAKADDVHILTTHETYLDTYDWLLKTDLETFLTPAFATWKPTSFTFGSSGGYSFPGQPTAKRLASIAATLQLTGPTVEDIGSSWYGPASVVRSCATLAVRLMHYLHAHEFNATEKSPEYYQVKIAGWPHWHYGILHMYAGHLAVPHCTKDSGGFTKQTSMMDFSTESKASVKKHAHLSDTSKFIQEMRWLHASWVDMVQHQPSKWRTDIVVFTDGDLPLWKDLNCTTTIRTSPDEPNRCVLVPGYKKVKSKSFDYAFADSINVVAIANEATKPYDWILRTDIDTFFTPAFATWKPLKFTVGSVGGYCFDGYDTCDRLAGIATKLKLQVSPVEDIGSTWYGPRQMVQDCGKLSMKVINHLHLHEFNATEKSDEYAKVRVAGWPRWHYGVLTMYSGHLAIPSCTNSTGFDKRDDLLDFPTFSNESVNRHPHVHARQSYEPFSKYYFRKGEYDDIDPETLDRSIVSEYSMYMALTSQQRPQSLLKEHAESFVRAAVVFAPEGSGEAGFRWFHLSWQTMALKEPALWRTDLVVFATEEWPYFGELNCTSVPRRDRVEPNRCIVVSSYKSVMTSDFAFAKADDVHILTTHETYLDTYDWLLKTDLETFLTPAFATWKPTSFTFGSSGGYSFPGQPTAKRLASIAATLQLTGPTVEDIGSSWYGPASVVRSCATLAVRLMHHLHAHEFNATEKSPEYYQVKIAGWPHWHYGILHMYAGHLAIPHCTKDSGGFTKQTSMMDFSTESKASVKKHAHLRSAQGSTVFSSRAFRAGQYSDVAIQALKPSIVSDYALLMAVKSKQMADNTPLAFDNGLNESFVRAAVVYLPSDTSKFIQEMLWFHATWVDMLPHQPSKWRTDIVVFTDGDLPLWKYLNCTTTIRTSPDEPDRCVIVTGYKKVKSKSFDYGFADSINVVAIANEATKPYDWILRTDIDTFFTPAFATWKPLKFTVGSVGGYCFDGYDTCDRLAGIATKLKLQVSPVEDIGSTWYG</sequence>
<feature type="domain" description="DUF7164" evidence="1">
    <location>
        <begin position="52"/>
        <end position="254"/>
    </location>
</feature>
<feature type="domain" description="DUF7164" evidence="1">
    <location>
        <begin position="1574"/>
        <end position="1881"/>
    </location>
</feature>
<feature type="non-terminal residue" evidence="2">
    <location>
        <position position="2068"/>
    </location>
</feature>
<comment type="caution">
    <text evidence="2">The sequence shown here is derived from an EMBL/GenBank/DDBJ whole genome shotgun (WGS) entry which is preliminary data.</text>
</comment>
<dbReference type="Proteomes" id="UP000266196">
    <property type="component" value="Unassembled WGS sequence"/>
</dbReference>
<name>A0A397EXD2_APHAT</name>
<evidence type="ECO:0000259" key="1">
    <source>
        <dbReference type="Pfam" id="PF23741"/>
    </source>
</evidence>
<feature type="domain" description="DUF7164" evidence="1">
    <location>
        <begin position="1896"/>
        <end position="2068"/>
    </location>
</feature>
<feature type="domain" description="DUF7164" evidence="1">
    <location>
        <begin position="1266"/>
        <end position="1559"/>
    </location>
</feature>
<proteinExistence type="predicted"/>